<evidence type="ECO:0000256" key="1">
    <source>
        <dbReference type="SAM" id="MobiDB-lite"/>
    </source>
</evidence>
<feature type="chain" id="PRO_5032808066" evidence="2">
    <location>
        <begin position="24"/>
        <end position="204"/>
    </location>
</feature>
<feature type="compositionally biased region" description="Basic and acidic residues" evidence="1">
    <location>
        <begin position="194"/>
        <end position="204"/>
    </location>
</feature>
<evidence type="ECO:0000313" key="4">
    <source>
        <dbReference type="Proteomes" id="UP000604825"/>
    </source>
</evidence>
<dbReference type="EMBL" id="CAJGYO010000006">
    <property type="protein sequence ID" value="CAD6238008.1"/>
    <property type="molecule type" value="Genomic_DNA"/>
</dbReference>
<accession>A0A811P5S2</accession>
<sequence>MAGYKSLGVLLAVAALLAAAASAVEDEHMYHWKCFKSCTGNCHDEDAAFDDDVVAKDGHHPAGGSNASAVVSGGKCKDRCLNECFEDLPAQCYHQCVVTNCLCFPPFSNEKTMCLKSCCEKCFHHGPPPPAPGPGPKPPAPTKPKPPPRPPAPKPPAPTKPKPPPRPPAPTPKPPTPKAPPPPKKPCPCPPGSDEVKADDNSNN</sequence>
<dbReference type="PRINTS" id="PR01217">
    <property type="entry name" value="PRICHEXTENSN"/>
</dbReference>
<gene>
    <name evidence="3" type="ORF">NCGR_LOCUS25372</name>
</gene>
<name>A0A811P5S2_9POAL</name>
<reference evidence="3" key="1">
    <citation type="submission" date="2020-10" db="EMBL/GenBank/DDBJ databases">
        <authorList>
            <person name="Han B."/>
            <person name="Lu T."/>
            <person name="Zhao Q."/>
            <person name="Huang X."/>
            <person name="Zhao Y."/>
        </authorList>
    </citation>
    <scope>NUCLEOTIDE SEQUENCE</scope>
</reference>
<protein>
    <submittedName>
        <fullName evidence="3">Uncharacterized protein</fullName>
    </submittedName>
</protein>
<dbReference type="Proteomes" id="UP000604825">
    <property type="component" value="Unassembled WGS sequence"/>
</dbReference>
<proteinExistence type="predicted"/>
<feature type="signal peptide" evidence="2">
    <location>
        <begin position="1"/>
        <end position="23"/>
    </location>
</feature>
<feature type="compositionally biased region" description="Pro residues" evidence="1">
    <location>
        <begin position="130"/>
        <end position="191"/>
    </location>
</feature>
<organism evidence="3 4">
    <name type="scientific">Miscanthus lutarioriparius</name>
    <dbReference type="NCBI Taxonomy" id="422564"/>
    <lineage>
        <taxon>Eukaryota</taxon>
        <taxon>Viridiplantae</taxon>
        <taxon>Streptophyta</taxon>
        <taxon>Embryophyta</taxon>
        <taxon>Tracheophyta</taxon>
        <taxon>Spermatophyta</taxon>
        <taxon>Magnoliopsida</taxon>
        <taxon>Liliopsida</taxon>
        <taxon>Poales</taxon>
        <taxon>Poaceae</taxon>
        <taxon>PACMAD clade</taxon>
        <taxon>Panicoideae</taxon>
        <taxon>Andropogonodae</taxon>
        <taxon>Andropogoneae</taxon>
        <taxon>Saccharinae</taxon>
        <taxon>Miscanthus</taxon>
    </lineage>
</organism>
<keyword evidence="2" id="KW-0732">Signal</keyword>
<evidence type="ECO:0000256" key="2">
    <source>
        <dbReference type="SAM" id="SignalP"/>
    </source>
</evidence>
<keyword evidence="4" id="KW-1185">Reference proteome</keyword>
<dbReference type="OrthoDB" id="692705at2759"/>
<evidence type="ECO:0000313" key="3">
    <source>
        <dbReference type="EMBL" id="CAD6238008.1"/>
    </source>
</evidence>
<feature type="region of interest" description="Disordered" evidence="1">
    <location>
        <begin position="130"/>
        <end position="204"/>
    </location>
</feature>
<dbReference type="AlphaFoldDB" id="A0A811P5S2"/>
<comment type="caution">
    <text evidence="3">The sequence shown here is derived from an EMBL/GenBank/DDBJ whole genome shotgun (WGS) entry which is preliminary data.</text>
</comment>